<accession>A0AC35EUA5</accession>
<evidence type="ECO:0000313" key="1">
    <source>
        <dbReference type="Proteomes" id="UP000887580"/>
    </source>
</evidence>
<evidence type="ECO:0000313" key="2">
    <source>
        <dbReference type="WBParaSite" id="PS1159_v2.g10693.t1"/>
    </source>
</evidence>
<sequence length="289" mass="32578">MYVKCSAGKELDYVQSYNELLCHPKLINNLKKLWTAPKPLASAVLPFGFEGKDMIIEAKDGSSKTSCFTTLAANIAHNNNLKRGAVIILTPKAEDVYKIQKIVEALIGFPVLALGGDKSRDTKLIYPIYPIIVAVPQQFLENKMVSMEDIEMVIISKADLFSEATIQDHLKYMIDCFVGYMKETILIQLGIDEVTLNVVAGIQKYPKNELNNLRSQSFDEIKKYKVIVQNSGLSDIIISPKSKSAFTFPSSMVNPKNAVKFYPDLEQHYRRNQFDENGKKIEGHRFGIF</sequence>
<proteinExistence type="predicted"/>
<organism evidence="1 2">
    <name type="scientific">Panagrolaimus sp. PS1159</name>
    <dbReference type="NCBI Taxonomy" id="55785"/>
    <lineage>
        <taxon>Eukaryota</taxon>
        <taxon>Metazoa</taxon>
        <taxon>Ecdysozoa</taxon>
        <taxon>Nematoda</taxon>
        <taxon>Chromadorea</taxon>
        <taxon>Rhabditida</taxon>
        <taxon>Tylenchina</taxon>
        <taxon>Panagrolaimomorpha</taxon>
        <taxon>Panagrolaimoidea</taxon>
        <taxon>Panagrolaimidae</taxon>
        <taxon>Panagrolaimus</taxon>
    </lineage>
</organism>
<name>A0AC35EUA5_9BILA</name>
<dbReference type="WBParaSite" id="PS1159_v2.g10693.t1">
    <property type="protein sequence ID" value="PS1159_v2.g10693.t1"/>
    <property type="gene ID" value="PS1159_v2.g10693"/>
</dbReference>
<protein>
    <submittedName>
        <fullName evidence="2">ATP-dependent RNA helicase</fullName>
    </submittedName>
</protein>
<reference evidence="2" key="1">
    <citation type="submission" date="2022-11" db="UniProtKB">
        <authorList>
            <consortium name="WormBaseParasite"/>
        </authorList>
    </citation>
    <scope>IDENTIFICATION</scope>
</reference>
<dbReference type="Proteomes" id="UP000887580">
    <property type="component" value="Unplaced"/>
</dbReference>